<evidence type="ECO:0000313" key="1">
    <source>
        <dbReference type="EMBL" id="AWI08382.1"/>
    </source>
</evidence>
<dbReference type="AlphaFoldDB" id="A0A2U8E1H0"/>
<dbReference type="KEGG" id="elut:CKA38_03150"/>
<protein>
    <submittedName>
        <fullName evidence="1">Uncharacterized protein</fullName>
    </submittedName>
</protein>
<dbReference type="OrthoDB" id="192545at2"/>
<keyword evidence="2" id="KW-1185">Reference proteome</keyword>
<reference evidence="1 2" key="1">
    <citation type="journal article" date="2018" name="Syst. Appl. Microbiol.">
        <title>Ereboglobus luteus gen. nov. sp. nov. from cockroach guts, and new insights into the oxygen relationship of the genera Opitutus and Didymococcus (Verrucomicrobia: Opitutaceae).</title>
        <authorList>
            <person name="Tegtmeier D."/>
            <person name="Belitz A."/>
            <person name="Radek R."/>
            <person name="Heimerl T."/>
            <person name="Brune A."/>
        </authorList>
    </citation>
    <scope>NUCLEOTIDE SEQUENCE [LARGE SCALE GENOMIC DNA]</scope>
    <source>
        <strain evidence="1 2">Ho45</strain>
    </source>
</reference>
<dbReference type="EMBL" id="CP023004">
    <property type="protein sequence ID" value="AWI08382.1"/>
    <property type="molecule type" value="Genomic_DNA"/>
</dbReference>
<sequence>MRPLPVILALSIAANVGFAVVCIVAPRDSARQSRATQTNAQAASSIPKSDPARLAEALKTNDAKTIFDQLRALGFTDANAHDLARRFIWMKYYNRQREILAAKRSATGPYWRGPDQGTRNYTAEERKELRELANQANRETIAMLGSNVTDETAARYAFLPQEKVAQLRDLQRDYSEMVREIGEEASRFRLPSDSSNQRLLYEEFQNDLKSIFTPEELAAYEQRYSAAAINVRRSFAGIDATEAEYLAVYNVMKSVSDQYPISSPRDRDAIAARAEALKQANGEIKMVLGDERYADYMRAQNSDYRSLQAAADRFQIPVETINNVYALRDVASKEYHSINTDTTLSAAEKKQARMDAAAKIRAQVCAQLGEEVGNAYLEKNMAVLKRMSTGSATGRNSPSKRR</sequence>
<dbReference type="RefSeq" id="WP_108824187.1">
    <property type="nucleotide sequence ID" value="NZ_CP023004.1"/>
</dbReference>
<proteinExistence type="predicted"/>
<name>A0A2U8E1H0_9BACT</name>
<gene>
    <name evidence="1" type="ORF">CKA38_03150</name>
</gene>
<organism evidence="1 2">
    <name type="scientific">Ereboglobus luteus</name>
    <dbReference type="NCBI Taxonomy" id="1796921"/>
    <lineage>
        <taxon>Bacteria</taxon>
        <taxon>Pseudomonadati</taxon>
        <taxon>Verrucomicrobiota</taxon>
        <taxon>Opitutia</taxon>
        <taxon>Opitutales</taxon>
        <taxon>Opitutaceae</taxon>
        <taxon>Ereboglobus</taxon>
    </lineage>
</organism>
<dbReference type="Proteomes" id="UP000244896">
    <property type="component" value="Chromosome"/>
</dbReference>
<accession>A0A2U8E1H0</accession>
<evidence type="ECO:0000313" key="2">
    <source>
        <dbReference type="Proteomes" id="UP000244896"/>
    </source>
</evidence>